<evidence type="ECO:0000259" key="3">
    <source>
        <dbReference type="PROSITE" id="PS51913"/>
    </source>
</evidence>
<reference evidence="4 5" key="1">
    <citation type="submission" date="2019-02" db="EMBL/GenBank/DDBJ databases">
        <title>Deep-cultivation of Planctomycetes and their phenomic and genomic characterization uncovers novel biology.</title>
        <authorList>
            <person name="Wiegand S."/>
            <person name="Jogler M."/>
            <person name="Boedeker C."/>
            <person name="Pinto D."/>
            <person name="Vollmers J."/>
            <person name="Rivas-Marin E."/>
            <person name="Kohn T."/>
            <person name="Peeters S.H."/>
            <person name="Heuer A."/>
            <person name="Rast P."/>
            <person name="Oberbeckmann S."/>
            <person name="Bunk B."/>
            <person name="Jeske O."/>
            <person name="Meyerdierks A."/>
            <person name="Storesund J.E."/>
            <person name="Kallscheuer N."/>
            <person name="Luecker S."/>
            <person name="Lage O.M."/>
            <person name="Pohl T."/>
            <person name="Merkel B.J."/>
            <person name="Hornburger P."/>
            <person name="Mueller R.-W."/>
            <person name="Bruemmer F."/>
            <person name="Labrenz M."/>
            <person name="Spormann A.M."/>
            <person name="Op den Camp H."/>
            <person name="Overmann J."/>
            <person name="Amann R."/>
            <person name="Jetten M.S.M."/>
            <person name="Mascher T."/>
            <person name="Medema M.H."/>
            <person name="Devos D.P."/>
            <person name="Kaster A.-K."/>
            <person name="Ovreas L."/>
            <person name="Rohde M."/>
            <person name="Galperin M.Y."/>
            <person name="Jogler C."/>
        </authorList>
    </citation>
    <scope>NUCLEOTIDE SEQUENCE [LARGE SCALE GENOMIC DNA]</scope>
    <source>
        <strain evidence="4 5">Mal52</strain>
    </source>
</reference>
<dbReference type="InterPro" id="IPR007759">
    <property type="entry name" value="Asxl_HARE-HTH"/>
</dbReference>
<feature type="compositionally biased region" description="Basic and acidic residues" evidence="2">
    <location>
        <begin position="109"/>
        <end position="121"/>
    </location>
</feature>
<gene>
    <name evidence="4" type="ORF">Mal52_58690</name>
</gene>
<dbReference type="Proteomes" id="UP000319383">
    <property type="component" value="Chromosome"/>
</dbReference>
<dbReference type="AlphaFoldDB" id="A0A517ZXY5"/>
<dbReference type="EMBL" id="CP036276">
    <property type="protein sequence ID" value="QDU47340.1"/>
    <property type="molecule type" value="Genomic_DNA"/>
</dbReference>
<feature type="compositionally biased region" description="Polar residues" evidence="2">
    <location>
        <begin position="32"/>
        <end position="41"/>
    </location>
</feature>
<name>A0A517ZXY5_9PLAN</name>
<keyword evidence="5" id="KW-1185">Reference proteome</keyword>
<protein>
    <recommendedName>
        <fullName evidence="3">HTH HARE-type domain-containing protein</fullName>
    </recommendedName>
</protein>
<feature type="region of interest" description="Disordered" evidence="2">
    <location>
        <begin position="108"/>
        <end position="127"/>
    </location>
</feature>
<dbReference type="PROSITE" id="PS51913">
    <property type="entry name" value="HTH_HARE"/>
    <property type="match status" value="1"/>
</dbReference>
<keyword evidence="1" id="KW-0804">Transcription</keyword>
<accession>A0A517ZXY5</accession>
<dbReference type="RefSeq" id="WP_197534520.1">
    <property type="nucleotide sequence ID" value="NZ_CP036276.1"/>
</dbReference>
<proteinExistence type="predicted"/>
<dbReference type="KEGG" id="sdyn:Mal52_58690"/>
<evidence type="ECO:0000313" key="4">
    <source>
        <dbReference type="EMBL" id="QDU47340.1"/>
    </source>
</evidence>
<feature type="compositionally biased region" description="Basic and acidic residues" evidence="2">
    <location>
        <begin position="15"/>
        <end position="31"/>
    </location>
</feature>
<organism evidence="4 5">
    <name type="scientific">Symmachiella dynata</name>
    <dbReference type="NCBI Taxonomy" id="2527995"/>
    <lineage>
        <taxon>Bacteria</taxon>
        <taxon>Pseudomonadati</taxon>
        <taxon>Planctomycetota</taxon>
        <taxon>Planctomycetia</taxon>
        <taxon>Planctomycetales</taxon>
        <taxon>Planctomycetaceae</taxon>
        <taxon>Symmachiella</taxon>
    </lineage>
</organism>
<feature type="region of interest" description="Disordered" evidence="2">
    <location>
        <begin position="9"/>
        <end position="52"/>
    </location>
</feature>
<evidence type="ECO:0000256" key="1">
    <source>
        <dbReference type="ARBA" id="ARBA00023163"/>
    </source>
</evidence>
<feature type="domain" description="HTH HARE-type" evidence="3">
    <location>
        <begin position="52"/>
        <end position="126"/>
    </location>
</feature>
<dbReference type="Pfam" id="PF05066">
    <property type="entry name" value="HARE-HTH"/>
    <property type="match status" value="1"/>
</dbReference>
<evidence type="ECO:0000313" key="5">
    <source>
        <dbReference type="Proteomes" id="UP000319383"/>
    </source>
</evidence>
<dbReference type="GO" id="GO:0006355">
    <property type="term" value="P:regulation of DNA-templated transcription"/>
    <property type="evidence" value="ECO:0007669"/>
    <property type="project" value="InterPro"/>
</dbReference>
<sequence length="127" mass="14068">MPHVEVIECPILGEHIGRRTDEKPNNERDDTMATQQTTSKKVTPEKATAPRPSVINAAAKVLSGSKEPLTAKQMIEQMAAEKLWNSLSGKTPDATLYAEILQEIQSKGNDSRFVKVDRDHFGTNQSH</sequence>
<evidence type="ECO:0000256" key="2">
    <source>
        <dbReference type="SAM" id="MobiDB-lite"/>
    </source>
</evidence>